<dbReference type="InterPro" id="IPR006385">
    <property type="entry name" value="HAD_hydro_SerB1"/>
</dbReference>
<comment type="caution">
    <text evidence="6">The sequence shown here is derived from an EMBL/GenBank/DDBJ whole genome shotgun (WGS) entry which is preliminary data.</text>
</comment>
<keyword evidence="5" id="KW-1133">Transmembrane helix</keyword>
<dbReference type="CDD" id="cd02612">
    <property type="entry name" value="HAD_PGPPase"/>
    <property type="match status" value="1"/>
</dbReference>
<dbReference type="Pfam" id="PF12710">
    <property type="entry name" value="HAD"/>
    <property type="match status" value="1"/>
</dbReference>
<evidence type="ECO:0000313" key="7">
    <source>
        <dbReference type="Proteomes" id="UP000070339"/>
    </source>
</evidence>
<comment type="similarity">
    <text evidence="1">Belongs to the HAD-like hydrolase superfamily. SerB family.</text>
</comment>
<evidence type="ECO:0000256" key="4">
    <source>
        <dbReference type="ARBA" id="ARBA00022842"/>
    </source>
</evidence>
<accession>A0ABR5VFV8</accession>
<evidence type="ECO:0000256" key="5">
    <source>
        <dbReference type="SAM" id="Phobius"/>
    </source>
</evidence>
<name>A0ABR5VFV8_9CORY</name>
<keyword evidence="2" id="KW-0479">Metal-binding</keyword>
<evidence type="ECO:0000256" key="1">
    <source>
        <dbReference type="ARBA" id="ARBA00009184"/>
    </source>
</evidence>
<dbReference type="PANTHER" id="PTHR43344">
    <property type="entry name" value="PHOSPHOSERINE PHOSPHATASE"/>
    <property type="match status" value="1"/>
</dbReference>
<reference evidence="6 7" key="1">
    <citation type="journal article" date="2016" name="Int. J. Syst. Evol. Microbiol.">
        <title>Resolving the Complexity of Human Skin Metagenomes Using Single-Molecule Sequencing.</title>
        <authorList>
            <consortium name="NISC Comparative Sequencing Program"/>
            <person name="Tsai Y.C."/>
            <person name="Conlan S."/>
            <person name="Deming C."/>
            <person name="Segre J.A."/>
            <person name="Kong H.H."/>
            <person name="Korlach J."/>
            <person name="Oh J."/>
        </authorList>
    </citation>
    <scope>NUCLEOTIDE SEQUENCE [LARGE SCALE GENOMIC DNA]</scope>
    <source>
        <strain evidence="6 7">1B08</strain>
    </source>
</reference>
<dbReference type="EMBL" id="LTEB01000010">
    <property type="protein sequence ID" value="KXU19171.1"/>
    <property type="molecule type" value="Genomic_DNA"/>
</dbReference>
<keyword evidence="5" id="KW-0472">Membrane</keyword>
<proteinExistence type="inferred from homology"/>
<evidence type="ECO:0000313" key="6">
    <source>
        <dbReference type="EMBL" id="KXU19171.1"/>
    </source>
</evidence>
<keyword evidence="5" id="KW-0812">Transmembrane</keyword>
<keyword evidence="3" id="KW-0378">Hydrolase</keyword>
<organism evidence="6 7">
    <name type="scientific">Corynebacterium simulans</name>
    <dbReference type="NCBI Taxonomy" id="146827"/>
    <lineage>
        <taxon>Bacteria</taxon>
        <taxon>Bacillati</taxon>
        <taxon>Actinomycetota</taxon>
        <taxon>Actinomycetes</taxon>
        <taxon>Mycobacteriales</taxon>
        <taxon>Corynebacteriaceae</taxon>
        <taxon>Corynebacterium</taxon>
    </lineage>
</organism>
<dbReference type="NCBIfam" id="TIGR01488">
    <property type="entry name" value="HAD-SF-IB"/>
    <property type="match status" value="1"/>
</dbReference>
<dbReference type="SUPFAM" id="SSF56784">
    <property type="entry name" value="HAD-like"/>
    <property type="match status" value="1"/>
</dbReference>
<protein>
    <submittedName>
        <fullName evidence="6">HAD phosphoserine phosphatase-like hydrolase, IB family protein</fullName>
    </submittedName>
</protein>
<keyword evidence="4" id="KW-0460">Magnesium</keyword>
<evidence type="ECO:0000256" key="3">
    <source>
        <dbReference type="ARBA" id="ARBA00022801"/>
    </source>
</evidence>
<dbReference type="PANTHER" id="PTHR43344:SF13">
    <property type="entry name" value="PHOSPHATASE RV3661-RELATED"/>
    <property type="match status" value="1"/>
</dbReference>
<dbReference type="InterPro" id="IPR050582">
    <property type="entry name" value="HAD-like_SerB"/>
</dbReference>
<evidence type="ECO:0000256" key="2">
    <source>
        <dbReference type="ARBA" id="ARBA00022723"/>
    </source>
</evidence>
<gene>
    <name evidence="6" type="ORF">WM41_0167</name>
</gene>
<dbReference type="InterPro" id="IPR023214">
    <property type="entry name" value="HAD_sf"/>
</dbReference>
<keyword evidence="7" id="KW-1185">Reference proteome</keyword>
<dbReference type="NCBIfam" id="TIGR01490">
    <property type="entry name" value="HAD-SF-IB-hyp1"/>
    <property type="match status" value="1"/>
</dbReference>
<sequence length="320" mass="34330">MTTAAIQLVSCICWIAPILLPQPRNTFNIGHNMNDASSHHRSGEAPVEQAADYARVAAFFDLDKTIIATSSAFAFGKEFMHNGLITPAEALQMSIAKASYMFAGHSSQQMDATRDQLAAMIAGWSVAEVHSIAKETMHNVVTPAIYAEARELIDFHQAAGHEVIIISASAATLVRPIAEELGIERVVATELEEVDGKFTGKILYYCKGAAKAQAIADFAAELDIDLDVSFAYSDSATDIPMLALVGHPVAVNPDRHMKKHALEHGWDIRTFKDPVPLFTMPGAKEVGIGSAVVAGIAAVVAAGLWLNQHPDFLRAPKSSA</sequence>
<feature type="transmembrane region" description="Helical" evidence="5">
    <location>
        <begin position="286"/>
        <end position="306"/>
    </location>
</feature>
<dbReference type="Proteomes" id="UP000070339">
    <property type="component" value="Unassembled WGS sequence"/>
</dbReference>
<dbReference type="InterPro" id="IPR036412">
    <property type="entry name" value="HAD-like_sf"/>
</dbReference>
<dbReference type="Gene3D" id="3.40.50.1000">
    <property type="entry name" value="HAD superfamily/HAD-like"/>
    <property type="match status" value="1"/>
</dbReference>
<dbReference type="Gene3D" id="1.20.1440.100">
    <property type="entry name" value="SG protein - dephosphorylation function"/>
    <property type="match status" value="1"/>
</dbReference>